<evidence type="ECO:0000313" key="2">
    <source>
        <dbReference type="Proteomes" id="UP000464718"/>
    </source>
</evidence>
<organism evidence="1 2">
    <name type="scientific">Vibrio parahaemolyticus</name>
    <dbReference type="NCBI Taxonomy" id="670"/>
    <lineage>
        <taxon>Bacteria</taxon>
        <taxon>Pseudomonadati</taxon>
        <taxon>Pseudomonadota</taxon>
        <taxon>Gammaproteobacteria</taxon>
        <taxon>Vibrionales</taxon>
        <taxon>Vibrionaceae</taxon>
        <taxon>Vibrio</taxon>
    </lineage>
</organism>
<proteinExistence type="predicted"/>
<dbReference type="RefSeq" id="WP_005490045.1">
    <property type="nucleotide sequence ID" value="NZ_CP010883.1"/>
</dbReference>
<reference evidence="1 2" key="1">
    <citation type="submission" date="2018-12" db="EMBL/GenBank/DDBJ databases">
        <title>Genomic insights into the evolutionary origins and pathogenicity of five Vibrio parahaemolyticus strains isolated from the shrimp with acute hepatopancreatic necrosis disease (AHPND).</title>
        <authorList>
            <person name="Yang Q."/>
            <person name="Dong X."/>
            <person name="Xie G."/>
            <person name="Fu S."/>
            <person name="Zou P."/>
            <person name="Sun J."/>
            <person name="Wang Y."/>
            <person name="Huang J."/>
        </authorList>
    </citation>
    <scope>NUCLEOTIDE SEQUENCE [LARGE SCALE GENOMIC DNA]</scope>
    <source>
        <strain evidence="1 2">20160303005-1</strain>
    </source>
</reference>
<dbReference type="EMBL" id="CP034298">
    <property type="protein sequence ID" value="QHH09442.1"/>
    <property type="molecule type" value="Genomic_DNA"/>
</dbReference>
<dbReference type="Gene3D" id="4.10.410.40">
    <property type="match status" value="1"/>
</dbReference>
<evidence type="ECO:0008006" key="3">
    <source>
        <dbReference type="Google" id="ProtNLM"/>
    </source>
</evidence>
<evidence type="ECO:0000313" key="1">
    <source>
        <dbReference type="EMBL" id="QHH09442.1"/>
    </source>
</evidence>
<protein>
    <recommendedName>
        <fullName evidence="3">Phage tail protein</fullName>
    </recommendedName>
</protein>
<dbReference type="AlphaFoldDB" id="A0AAX1FQF4"/>
<dbReference type="Proteomes" id="UP000464718">
    <property type="component" value="Chromosome i"/>
</dbReference>
<gene>
    <name evidence="1" type="ORF">EHC69_08645</name>
</gene>
<sequence>MSGIGRGTRGIDTKLLYNLTAGTTSASGFTLEVGDITSIGELSDSASTSEVTVYGEGYTNTFTTVKNVGQVDLEFLANTEDAGQTALETLYENQETASFDIRLIQGDRQTDYMFNGQVSKFGITSSADDVVRYSVSLVVHGKVTKENKASA</sequence>
<accession>A0AAX1FQF4</accession>
<name>A0AAX1FQF4_VIBPH</name>